<keyword evidence="2" id="KW-1185">Reference proteome</keyword>
<dbReference type="RefSeq" id="WP_281834379.1">
    <property type="nucleotide sequence ID" value="NZ_BSDY01000005.1"/>
</dbReference>
<dbReference type="Gene3D" id="2.60.120.10">
    <property type="entry name" value="Jelly Rolls"/>
    <property type="match status" value="1"/>
</dbReference>
<gene>
    <name evidence="1" type="ORF">PM10SUCC1_12200</name>
</gene>
<dbReference type="Proteomes" id="UP001144471">
    <property type="component" value="Unassembled WGS sequence"/>
</dbReference>
<proteinExistence type="predicted"/>
<dbReference type="EMBL" id="BSDY01000005">
    <property type="protein sequence ID" value="GLI55706.1"/>
    <property type="molecule type" value="Genomic_DNA"/>
</dbReference>
<name>A0A9W6GKX7_9FUSO</name>
<dbReference type="AlphaFoldDB" id="A0A9W6GKX7"/>
<evidence type="ECO:0000313" key="2">
    <source>
        <dbReference type="Proteomes" id="UP001144471"/>
    </source>
</evidence>
<accession>A0A9W6GKX7</accession>
<protein>
    <submittedName>
        <fullName evidence="1">Uncharacterized protein</fullName>
    </submittedName>
</protein>
<dbReference type="InterPro" id="IPR036390">
    <property type="entry name" value="WH_DNA-bd_sf"/>
</dbReference>
<reference evidence="1" key="1">
    <citation type="submission" date="2022-12" db="EMBL/GenBank/DDBJ databases">
        <title>Reference genome sequencing for broad-spectrum identification of bacterial and archaeal isolates by mass spectrometry.</title>
        <authorList>
            <person name="Sekiguchi Y."/>
            <person name="Tourlousse D.M."/>
        </authorList>
    </citation>
    <scope>NUCLEOTIDE SEQUENCE</scope>
    <source>
        <strain evidence="1">10succ1</strain>
    </source>
</reference>
<evidence type="ECO:0000313" key="1">
    <source>
        <dbReference type="EMBL" id="GLI55706.1"/>
    </source>
</evidence>
<comment type="caution">
    <text evidence="1">The sequence shown here is derived from an EMBL/GenBank/DDBJ whole genome shotgun (WGS) entry which is preliminary data.</text>
</comment>
<dbReference type="InterPro" id="IPR014710">
    <property type="entry name" value="RmlC-like_jellyroll"/>
</dbReference>
<sequence>MTVGEILSELGLEELIGTPFEDEVNIIQMMRGDLACYERLEEFDACYVIEGHVQHIIYTPEGGEFYRDLHEGELTGVNFSLSKKMSQERFRLFDVDVVAKEDSQLAYLPLDRIMDLKFKGKERVLQKLMMMGVEDHFKHSKYLLLKNLYSDEEFFIRYLEEHRVIDMGSTRVISEHLNINLRTLQRVIKNLQDRKIIERTEDRFTLKDSQKLERYKKKFEK</sequence>
<dbReference type="SUPFAM" id="SSF46785">
    <property type="entry name" value="Winged helix' DNA-binding domain"/>
    <property type="match status" value="1"/>
</dbReference>
<organism evidence="1 2">
    <name type="scientific">Propionigenium maris DSM 9537</name>
    <dbReference type="NCBI Taxonomy" id="1123000"/>
    <lineage>
        <taxon>Bacteria</taxon>
        <taxon>Fusobacteriati</taxon>
        <taxon>Fusobacteriota</taxon>
        <taxon>Fusobacteriia</taxon>
        <taxon>Fusobacteriales</taxon>
        <taxon>Fusobacteriaceae</taxon>
        <taxon>Propionigenium</taxon>
    </lineage>
</organism>